<name>A0A2Z6E8E6_9GAMM</name>
<keyword evidence="1" id="KW-0472">Membrane</keyword>
<reference evidence="3" key="2">
    <citation type="submission" date="2018-06" db="EMBL/GenBank/DDBJ databases">
        <title>Genome sequence of Rhodanobacteraceae bacterium strain Dysh456.</title>
        <authorList>
            <person name="Fukui M."/>
        </authorList>
    </citation>
    <scope>NUCLEOTIDE SEQUENCE [LARGE SCALE GENOMIC DNA]</scope>
    <source>
        <strain evidence="3">Dysh456</strain>
    </source>
</reference>
<keyword evidence="1" id="KW-1133">Transmembrane helix</keyword>
<organism evidence="2 3">
    <name type="scientific">Aerosticca soli</name>
    <dbReference type="NCBI Taxonomy" id="2010829"/>
    <lineage>
        <taxon>Bacteria</taxon>
        <taxon>Pseudomonadati</taxon>
        <taxon>Pseudomonadota</taxon>
        <taxon>Gammaproteobacteria</taxon>
        <taxon>Lysobacterales</taxon>
        <taxon>Rhodanobacteraceae</taxon>
        <taxon>Aerosticca</taxon>
    </lineage>
</organism>
<feature type="transmembrane region" description="Helical" evidence="1">
    <location>
        <begin position="76"/>
        <end position="97"/>
    </location>
</feature>
<evidence type="ECO:0008006" key="4">
    <source>
        <dbReference type="Google" id="ProtNLM"/>
    </source>
</evidence>
<dbReference type="Proteomes" id="UP000270530">
    <property type="component" value="Chromosome"/>
</dbReference>
<dbReference type="EMBL" id="AP018560">
    <property type="protein sequence ID" value="BBD80749.1"/>
    <property type="molecule type" value="Genomic_DNA"/>
</dbReference>
<evidence type="ECO:0000256" key="1">
    <source>
        <dbReference type="SAM" id="Phobius"/>
    </source>
</evidence>
<dbReference type="KEGG" id="rbd:ALSL_2123"/>
<evidence type="ECO:0000313" key="3">
    <source>
        <dbReference type="Proteomes" id="UP000270530"/>
    </source>
</evidence>
<dbReference type="OrthoDB" id="5955414at2"/>
<keyword evidence="1" id="KW-0812">Transmembrane</keyword>
<proteinExistence type="predicted"/>
<reference evidence="3" key="1">
    <citation type="submission" date="2018-04" db="EMBL/GenBank/DDBJ databases">
        <authorList>
            <person name="Watanabe M."/>
            <person name="Kojima H."/>
        </authorList>
    </citation>
    <scope>NUCLEOTIDE SEQUENCE [LARGE SCALE GENOMIC DNA]</scope>
    <source>
        <strain evidence="3">Dysh456</strain>
    </source>
</reference>
<accession>A0A2Z6E8E6</accession>
<dbReference type="AlphaFoldDB" id="A0A2Z6E8E6"/>
<dbReference type="RefSeq" id="WP_126538967.1">
    <property type="nucleotide sequence ID" value="NZ_AP018560.1"/>
</dbReference>
<keyword evidence="3" id="KW-1185">Reference proteome</keyword>
<gene>
    <name evidence="2" type="ORF">ALSL_2123</name>
</gene>
<evidence type="ECO:0000313" key="2">
    <source>
        <dbReference type="EMBL" id="BBD80749.1"/>
    </source>
</evidence>
<sequence>MSRIRDLERSVREHAHDYAEDVSQTAEGLIERGRHAAKRLGRGGDYRRRLVRMAEDMADEANYQYRRARRQVQRHPVASVAIVAGTIGAFMLLRRVFRDDED</sequence>
<protein>
    <recommendedName>
        <fullName evidence="4">DUF883 domain-containing protein</fullName>
    </recommendedName>
</protein>